<feature type="transmembrane region" description="Helical" evidence="1">
    <location>
        <begin position="34"/>
        <end position="58"/>
    </location>
</feature>
<gene>
    <name evidence="2" type="ORF">JF69_10050</name>
</gene>
<dbReference type="Proteomes" id="UP000033648">
    <property type="component" value="Unassembled WGS sequence"/>
</dbReference>
<name>A0A0F4KUH3_9BIFI</name>
<feature type="transmembrane region" description="Helical" evidence="1">
    <location>
        <begin position="64"/>
        <end position="84"/>
    </location>
</feature>
<keyword evidence="1" id="KW-1133">Transmembrane helix</keyword>
<dbReference type="Pfam" id="PF13829">
    <property type="entry name" value="DUF4191"/>
    <property type="match status" value="1"/>
</dbReference>
<evidence type="ECO:0000256" key="1">
    <source>
        <dbReference type="SAM" id="Phobius"/>
    </source>
</evidence>
<evidence type="ECO:0008006" key="4">
    <source>
        <dbReference type="Google" id="ProtNLM"/>
    </source>
</evidence>
<evidence type="ECO:0000313" key="2">
    <source>
        <dbReference type="EMBL" id="KJY49698.1"/>
    </source>
</evidence>
<dbReference type="AlphaFoldDB" id="A0A0F4KUH3"/>
<evidence type="ECO:0000313" key="3">
    <source>
        <dbReference type="Proteomes" id="UP000033648"/>
    </source>
</evidence>
<accession>A0A0F4KUH3</accession>
<comment type="caution">
    <text evidence="2">The sequence shown here is derived from an EMBL/GenBank/DDBJ whole genome shotgun (WGS) entry which is preliminary data.</text>
</comment>
<proteinExistence type="predicted"/>
<protein>
    <recommendedName>
        <fullName evidence="4">DUF4191 domain-containing protein</fullName>
    </recommendedName>
</protein>
<dbReference type="InterPro" id="IPR025445">
    <property type="entry name" value="DUF4191"/>
</dbReference>
<sequence>MATEDTKGKKAKKKNSTISQIVKIYQFTYAEDKALPWLLAAAILVPTLIAVVICLLARFSWLSWILTVLLGIMVGLLLATMTLTRRSDRVGYAKMEGRPGAAAAVLSSISKAGFSFPQEPVWIDAKTKDAVWRGTGRTGVYLIAEGDYNRVNKAMNREEEKIRRITRGSAIPIYRISVGHGPDQVPLNKLQRTVIKKKVKLTATELETLNDRLVTLQKRQSALGMPKGIDPTKIHVSRKAMRGR</sequence>
<keyword evidence="1" id="KW-0812">Transmembrane</keyword>
<organism evidence="2 3">
    <name type="scientific">Bifidobacterium asteroides</name>
    <dbReference type="NCBI Taxonomy" id="1684"/>
    <lineage>
        <taxon>Bacteria</taxon>
        <taxon>Bacillati</taxon>
        <taxon>Actinomycetota</taxon>
        <taxon>Actinomycetes</taxon>
        <taxon>Bifidobacteriales</taxon>
        <taxon>Bifidobacteriaceae</taxon>
        <taxon>Bifidobacterium</taxon>
    </lineage>
</organism>
<dbReference type="OrthoDB" id="8479889at2"/>
<reference evidence="2 3" key="1">
    <citation type="submission" date="2014-12" db="EMBL/GenBank/DDBJ databases">
        <title>Comparative genomics of the lactic acid bacteria isolated from the honey bee gut.</title>
        <authorList>
            <person name="Ellegaard K.M."/>
            <person name="Tamarit D."/>
            <person name="Javelind E."/>
            <person name="Olofsson T."/>
            <person name="Andersson S.G."/>
            <person name="Vasquez A."/>
        </authorList>
    </citation>
    <scope>NUCLEOTIDE SEQUENCE [LARGE SCALE GENOMIC DNA]</scope>
    <source>
        <strain evidence="2 3">Bin2</strain>
    </source>
</reference>
<dbReference type="PATRIC" id="fig|1684.4.peg.1091"/>
<dbReference type="EMBL" id="JWME01000011">
    <property type="protein sequence ID" value="KJY49698.1"/>
    <property type="molecule type" value="Genomic_DNA"/>
</dbReference>
<keyword evidence="1" id="KW-0472">Membrane</keyword>